<sequence length="706" mass="80611">MLKFITSSKRKKPSEENEENHDPTKKKTRVDVDEDHTKSPQQRKQSSGFRNEWVRGREAWLYCRYDEGMFCRLCQKFNKRPFDRDTWNVTACKRIRLSSIKDHEQISAHRDAVKREMTSATSQNIGEVIQPEVKKDAITSAFKVMHFLAKRRIPHTTNFEPVLNLLSQLGMSVKADLHVSKSVTYCSERSMHEMIIILSSVLEDKTINELKQSEFYSIMLDETTDVSVGEQLTLNCWYLDSTRHLRVKFLKMVEPLKPDADDIHTVTLNAENITRHVTTYFRENELDYEKLVGVGTDGAAVMTGKRSGVVKRLQEIATTAIGIHCCAHRLQLASSQAANAVPYVKKFVSILRQLYDYFDNSAVRSAGLSAIQTTLREQELKLLQPSSTRWLSVDLSVTRLKNIFASVLMSLDCEGEERSDAKAVGLQNLMSSWRFIATMLLMCDLLPHVSRLSKAFQASEFEYSSMKPLVRSTITTITDMKHNDGENLQQLPDLINKLQQSDITVKTRADDAIFFKNSVRGKYIDTLITNIEQRFPDKDSGILGHFSIFKPDSLRRDSSTTYGNADVRELSHHFLQREEQPDITADAVNEWGNFKNYLKDTILHQPDLTPGAVVDVLCTTSSLQFGFPKIVQLAKIYRVLPCHTADSERTFSQLKLVKTIPRNRLGQDSLDSLIRIAVDGPSVDTYNYSSAVKRWAEMKNRRISLK</sequence>
<dbReference type="GeneID" id="102804155"/>
<feature type="compositionally biased region" description="Polar residues" evidence="1">
    <location>
        <begin position="39"/>
        <end position="49"/>
    </location>
</feature>
<dbReference type="PANTHER" id="PTHR46880:SF5">
    <property type="entry name" value="DUF4371 DOMAIN-CONTAINING PROTEIN"/>
    <property type="match status" value="1"/>
</dbReference>
<accession>A0ABM0LZ70</accession>
<dbReference type="Pfam" id="PF25431">
    <property type="entry name" value="zf-C17orf113"/>
    <property type="match status" value="1"/>
</dbReference>
<reference evidence="5" key="1">
    <citation type="submission" date="2025-08" db="UniProtKB">
        <authorList>
            <consortium name="RefSeq"/>
        </authorList>
    </citation>
    <scope>IDENTIFICATION</scope>
    <source>
        <tissue evidence="5">Testes</tissue>
    </source>
</reference>
<gene>
    <name evidence="5" type="primary">LOC102804155</name>
</gene>
<evidence type="ECO:0000313" key="4">
    <source>
        <dbReference type="Proteomes" id="UP000694865"/>
    </source>
</evidence>
<dbReference type="PANTHER" id="PTHR46880">
    <property type="entry name" value="RAS-ASSOCIATING DOMAIN-CONTAINING PROTEIN"/>
    <property type="match status" value="1"/>
</dbReference>
<dbReference type="Pfam" id="PF05699">
    <property type="entry name" value="Dimer_Tnp_hAT"/>
    <property type="match status" value="1"/>
</dbReference>
<proteinExistence type="predicted"/>
<dbReference type="SUPFAM" id="SSF53098">
    <property type="entry name" value="Ribonuclease H-like"/>
    <property type="match status" value="1"/>
</dbReference>
<feature type="region of interest" description="Disordered" evidence="1">
    <location>
        <begin position="1"/>
        <end position="49"/>
    </location>
</feature>
<keyword evidence="4" id="KW-1185">Reference proteome</keyword>
<evidence type="ECO:0000259" key="2">
    <source>
        <dbReference type="Pfam" id="PF05699"/>
    </source>
</evidence>
<dbReference type="Proteomes" id="UP000694865">
    <property type="component" value="Unplaced"/>
</dbReference>
<dbReference type="InterPro" id="IPR057456">
    <property type="entry name" value="Znf_C17orf113"/>
</dbReference>
<name>A0ABM0LZ70_SACKO</name>
<feature type="compositionally biased region" description="Basic and acidic residues" evidence="1">
    <location>
        <begin position="20"/>
        <end position="38"/>
    </location>
</feature>
<dbReference type="InterPro" id="IPR012337">
    <property type="entry name" value="RNaseH-like_sf"/>
</dbReference>
<protein>
    <submittedName>
        <fullName evidence="5">Zinc finger protein 862-like</fullName>
    </submittedName>
</protein>
<dbReference type="RefSeq" id="XP_006813061.1">
    <property type="nucleotide sequence ID" value="XM_006812998.1"/>
</dbReference>
<evidence type="ECO:0000259" key="3">
    <source>
        <dbReference type="Pfam" id="PF25431"/>
    </source>
</evidence>
<feature type="domain" description="HAT C-terminal dimerisation" evidence="2">
    <location>
        <begin position="614"/>
        <end position="673"/>
    </location>
</feature>
<feature type="domain" description="C17orf113 probable zinc finger" evidence="3">
    <location>
        <begin position="59"/>
        <end position="118"/>
    </location>
</feature>
<organism evidence="4 5">
    <name type="scientific">Saccoglossus kowalevskii</name>
    <name type="common">Acorn worm</name>
    <dbReference type="NCBI Taxonomy" id="10224"/>
    <lineage>
        <taxon>Eukaryota</taxon>
        <taxon>Metazoa</taxon>
        <taxon>Hemichordata</taxon>
        <taxon>Enteropneusta</taxon>
        <taxon>Harrimaniidae</taxon>
        <taxon>Saccoglossus</taxon>
    </lineage>
</organism>
<dbReference type="InterPro" id="IPR008906">
    <property type="entry name" value="HATC_C_dom"/>
</dbReference>
<evidence type="ECO:0000256" key="1">
    <source>
        <dbReference type="SAM" id="MobiDB-lite"/>
    </source>
</evidence>
<evidence type="ECO:0000313" key="5">
    <source>
        <dbReference type="RefSeq" id="XP_006813061.1"/>
    </source>
</evidence>